<dbReference type="PANTHER" id="PTHR43047">
    <property type="entry name" value="TWO-COMPONENT HISTIDINE PROTEIN KINASE"/>
    <property type="match status" value="1"/>
</dbReference>
<accession>A0A2T1DZ35</accession>
<keyword evidence="3" id="KW-0808">Transferase</keyword>
<reference evidence="8" key="1">
    <citation type="submission" date="2018-02" db="EMBL/GenBank/DDBJ databases">
        <authorList>
            <person name="Moore K."/>
            <person name="Momper L."/>
        </authorList>
    </citation>
    <scope>NUCLEOTIDE SEQUENCE [LARGE SCALE GENOMIC DNA]</scope>
    <source>
        <strain evidence="8">ULC18</strain>
    </source>
</reference>
<protein>
    <recommendedName>
        <fullName evidence="2">histidine kinase</fullName>
        <ecNumber evidence="2">2.7.13.3</ecNumber>
    </recommendedName>
</protein>
<evidence type="ECO:0000313" key="8">
    <source>
        <dbReference type="Proteomes" id="UP000239576"/>
    </source>
</evidence>
<dbReference type="SUPFAM" id="SSF47384">
    <property type="entry name" value="Homodimeric domain of signal transducing histidine kinase"/>
    <property type="match status" value="1"/>
</dbReference>
<dbReference type="EC" id="2.7.13.3" evidence="2"/>
<dbReference type="GO" id="GO:0000155">
    <property type="term" value="F:phosphorelay sensor kinase activity"/>
    <property type="evidence" value="ECO:0007669"/>
    <property type="project" value="InterPro"/>
</dbReference>
<comment type="catalytic activity">
    <reaction evidence="1">
        <text>ATP + protein L-histidine = ADP + protein N-phospho-L-histidine.</text>
        <dbReference type="EC" id="2.7.13.3"/>
    </reaction>
</comment>
<dbReference type="PANTHER" id="PTHR43047:SF72">
    <property type="entry name" value="OSMOSENSING HISTIDINE PROTEIN KINASE SLN1"/>
    <property type="match status" value="1"/>
</dbReference>
<feature type="domain" description="Histidine kinase" evidence="6">
    <location>
        <begin position="171"/>
        <end position="396"/>
    </location>
</feature>
<dbReference type="SMART" id="SM00387">
    <property type="entry name" value="HATPase_c"/>
    <property type="match status" value="1"/>
</dbReference>
<keyword evidence="4 7" id="KW-0418">Kinase</keyword>
<evidence type="ECO:0000313" key="7">
    <source>
        <dbReference type="EMBL" id="PSB25758.1"/>
    </source>
</evidence>
<dbReference type="Gene3D" id="1.10.287.130">
    <property type="match status" value="1"/>
</dbReference>
<evidence type="ECO:0000256" key="2">
    <source>
        <dbReference type="ARBA" id="ARBA00012438"/>
    </source>
</evidence>
<dbReference type="Pfam" id="PF02518">
    <property type="entry name" value="HATPase_c"/>
    <property type="match status" value="1"/>
</dbReference>
<dbReference type="Pfam" id="PF14361">
    <property type="entry name" value="RsbRD_N"/>
    <property type="match status" value="1"/>
</dbReference>
<dbReference type="InterPro" id="IPR005467">
    <property type="entry name" value="His_kinase_dom"/>
</dbReference>
<reference evidence="7 8" key="2">
    <citation type="submission" date="2018-03" db="EMBL/GenBank/DDBJ databases">
        <title>The ancient ancestry and fast evolution of plastids.</title>
        <authorList>
            <person name="Moore K.R."/>
            <person name="Magnabosco C."/>
            <person name="Momper L."/>
            <person name="Gold D.A."/>
            <person name="Bosak T."/>
            <person name="Fournier G.P."/>
        </authorList>
    </citation>
    <scope>NUCLEOTIDE SEQUENCE [LARGE SCALE GENOMIC DNA]</scope>
    <source>
        <strain evidence="7 8">ULC18</strain>
    </source>
</reference>
<evidence type="ECO:0000256" key="4">
    <source>
        <dbReference type="ARBA" id="ARBA00022777"/>
    </source>
</evidence>
<evidence type="ECO:0000256" key="5">
    <source>
        <dbReference type="ARBA" id="ARBA00023012"/>
    </source>
</evidence>
<dbReference type="InterPro" id="IPR004358">
    <property type="entry name" value="Sig_transdc_His_kin-like_C"/>
</dbReference>
<dbReference type="InterPro" id="IPR036890">
    <property type="entry name" value="HATPase_C_sf"/>
</dbReference>
<evidence type="ECO:0000256" key="1">
    <source>
        <dbReference type="ARBA" id="ARBA00000085"/>
    </source>
</evidence>
<name>A0A2T1DZ35_9CYAN</name>
<keyword evidence="8" id="KW-1185">Reference proteome</keyword>
<dbReference type="GO" id="GO:0009927">
    <property type="term" value="F:histidine phosphotransfer kinase activity"/>
    <property type="evidence" value="ECO:0007669"/>
    <property type="project" value="TreeGrafter"/>
</dbReference>
<comment type="caution">
    <text evidence="7">The sequence shown here is derived from an EMBL/GenBank/DDBJ whole genome shotgun (WGS) entry which is preliminary data.</text>
</comment>
<dbReference type="Gene3D" id="3.30.565.10">
    <property type="entry name" value="Histidine kinase-like ATPase, C-terminal domain"/>
    <property type="match status" value="1"/>
</dbReference>
<dbReference type="PROSITE" id="PS50109">
    <property type="entry name" value="HIS_KIN"/>
    <property type="match status" value="1"/>
</dbReference>
<dbReference type="InterPro" id="IPR025751">
    <property type="entry name" value="RsbRD_N_dom"/>
</dbReference>
<dbReference type="PRINTS" id="PR00344">
    <property type="entry name" value="BCTRLSENSOR"/>
</dbReference>
<dbReference type="GO" id="GO:0005886">
    <property type="term" value="C:plasma membrane"/>
    <property type="evidence" value="ECO:0007669"/>
    <property type="project" value="TreeGrafter"/>
</dbReference>
<dbReference type="InterPro" id="IPR036097">
    <property type="entry name" value="HisK_dim/P_sf"/>
</dbReference>
<keyword evidence="5" id="KW-0902">Two-component regulatory system</keyword>
<evidence type="ECO:0000256" key="3">
    <source>
        <dbReference type="ARBA" id="ARBA00022679"/>
    </source>
</evidence>
<evidence type="ECO:0000259" key="6">
    <source>
        <dbReference type="PROSITE" id="PS50109"/>
    </source>
</evidence>
<dbReference type="EMBL" id="PVWK01000121">
    <property type="protein sequence ID" value="PSB25758.1"/>
    <property type="molecule type" value="Genomic_DNA"/>
</dbReference>
<organism evidence="7 8">
    <name type="scientific">Stenomitos frigidus ULC18</name>
    <dbReference type="NCBI Taxonomy" id="2107698"/>
    <lineage>
        <taxon>Bacteria</taxon>
        <taxon>Bacillati</taxon>
        <taxon>Cyanobacteriota</taxon>
        <taxon>Cyanophyceae</taxon>
        <taxon>Leptolyngbyales</taxon>
        <taxon>Leptolyngbyaceae</taxon>
        <taxon>Stenomitos</taxon>
    </lineage>
</organism>
<dbReference type="OrthoDB" id="568844at2"/>
<dbReference type="InterPro" id="IPR003594">
    <property type="entry name" value="HATPase_dom"/>
</dbReference>
<sequence>MLNFGQIITEQTDTILNVWIESVRRDRHLKSDDTLSPTAIKDHLPMVLEALATVLSRSEDDDLQLLVDASLQHGTLRAQQGFDPVEIVREYRLLRRALFATLEADLLRESAIEVYRVFRLIDMVIDEAIAQCFKSYVGERMKELEQLQRQLAMTGQEMNRLVRTNQDGLSLLTDELNVRLNTIVGFSELFLRQQQKQQALPQDTVPKIDHIERVVRNGRYLLHLINDLNELSRYKAGKLKLHLMTTNVRAIVQEIVQVMTPTIAAKELQVSVDCATAPDQVLSDPLRLHQIITNLLHNAIRYTNTGSIQLHAQSLPEDRWSIAVIDTGVGIAPEDQANIFEPQFQLETSDQSRDFDSKGLGLASASRLVNLLQGEITVTSTLGVGSIFTVTFPLHVTLAEAHTTDGAIE</sequence>
<gene>
    <name evidence="7" type="ORF">C7B82_22125</name>
</gene>
<dbReference type="SUPFAM" id="SSF55874">
    <property type="entry name" value="ATPase domain of HSP90 chaperone/DNA topoisomerase II/histidine kinase"/>
    <property type="match status" value="1"/>
</dbReference>
<proteinExistence type="predicted"/>
<dbReference type="Proteomes" id="UP000239576">
    <property type="component" value="Unassembled WGS sequence"/>
</dbReference>
<dbReference type="AlphaFoldDB" id="A0A2T1DZ35"/>